<evidence type="ECO:0000259" key="11">
    <source>
        <dbReference type="Pfam" id="PF07732"/>
    </source>
</evidence>
<dbReference type="GO" id="GO:0052716">
    <property type="term" value="F:hydroquinone:oxygen oxidoreductase activity"/>
    <property type="evidence" value="ECO:0007669"/>
    <property type="project" value="UniProtKB-EC"/>
</dbReference>
<reference evidence="13" key="1">
    <citation type="journal article" date="2017" name="Nucleic Acids Res.">
        <title>Proteogenomics produces comprehensive and highly accurate protein-coding gene annotation in a complete genome assembly of Malassezia sympodialis.</title>
        <authorList>
            <person name="Zhu Y."/>
            <person name="Engstroem P.G."/>
            <person name="Tellgren-Roth C."/>
            <person name="Baudo C.D."/>
            <person name="Kennell J.C."/>
            <person name="Sun S."/>
            <person name="Billmyre R.B."/>
            <person name="Schroeder M.S."/>
            <person name="Andersson A."/>
            <person name="Holm T."/>
            <person name="Sigurgeirsson B."/>
            <person name="Wu G."/>
            <person name="Sankaranarayanan S.R."/>
            <person name="Siddharthan R."/>
            <person name="Sanyal K."/>
            <person name="Lundeberg J."/>
            <person name="Nystedt B."/>
            <person name="Boekhout T."/>
            <person name="Dawson T.L. Jr."/>
            <person name="Heitman J."/>
            <person name="Scheynius A."/>
            <person name="Lehtioe J."/>
        </authorList>
    </citation>
    <scope>NUCLEOTIDE SEQUENCE [LARGE SCALE GENOMIC DNA]</scope>
    <source>
        <strain evidence="13">ATCC 42132</strain>
    </source>
</reference>
<feature type="domain" description="Plastocyanin-like" evidence="11">
    <location>
        <begin position="156"/>
        <end position="229"/>
    </location>
</feature>
<dbReference type="PANTHER" id="PTHR11709">
    <property type="entry name" value="MULTI-COPPER OXIDASE"/>
    <property type="match status" value="1"/>
</dbReference>
<dbReference type="EC" id="1.10.3.2" evidence="4"/>
<evidence type="ECO:0000313" key="13">
    <source>
        <dbReference type="Proteomes" id="UP000186303"/>
    </source>
</evidence>
<evidence type="ECO:0000256" key="3">
    <source>
        <dbReference type="ARBA" id="ARBA00010609"/>
    </source>
</evidence>
<dbReference type="InterPro" id="IPR011707">
    <property type="entry name" value="Cu-oxidase-like_N"/>
</dbReference>
<dbReference type="OrthoDB" id="2121828at2759"/>
<dbReference type="InterPro" id="IPR002355">
    <property type="entry name" value="Cu_oxidase_Cu_BS"/>
</dbReference>
<name>A0A1M8ACE6_MALS4</name>
<dbReference type="VEuPathDB" id="FungiDB:MSYG_4502"/>
<proteinExistence type="inferred from homology"/>
<dbReference type="PROSITE" id="PS00080">
    <property type="entry name" value="MULTICOPPER_OXIDASE2"/>
    <property type="match status" value="1"/>
</dbReference>
<evidence type="ECO:0000313" key="12">
    <source>
        <dbReference type="EMBL" id="SHO80146.1"/>
    </source>
</evidence>
<keyword evidence="13" id="KW-1185">Reference proteome</keyword>
<accession>A0A1M8ACE6</accession>
<feature type="domain" description="Plastocyanin-like" evidence="10">
    <location>
        <begin position="580"/>
        <end position="682"/>
    </location>
</feature>
<evidence type="ECO:0000256" key="6">
    <source>
        <dbReference type="ARBA" id="ARBA00023002"/>
    </source>
</evidence>
<comment type="catalytic activity">
    <reaction evidence="1">
        <text>4 hydroquinone + O2 = 4 benzosemiquinone + 2 H2O</text>
        <dbReference type="Rhea" id="RHEA:11276"/>
        <dbReference type="ChEBI" id="CHEBI:15377"/>
        <dbReference type="ChEBI" id="CHEBI:15379"/>
        <dbReference type="ChEBI" id="CHEBI:17594"/>
        <dbReference type="ChEBI" id="CHEBI:17977"/>
        <dbReference type="EC" id="1.10.3.2"/>
    </reaction>
</comment>
<dbReference type="Pfam" id="PF00394">
    <property type="entry name" value="Cu-oxidase"/>
    <property type="match status" value="1"/>
</dbReference>
<organism evidence="12 13">
    <name type="scientific">Malassezia sympodialis (strain ATCC 42132)</name>
    <name type="common">Atopic eczema-associated yeast</name>
    <dbReference type="NCBI Taxonomy" id="1230383"/>
    <lineage>
        <taxon>Eukaryota</taxon>
        <taxon>Fungi</taxon>
        <taxon>Dikarya</taxon>
        <taxon>Basidiomycota</taxon>
        <taxon>Ustilaginomycotina</taxon>
        <taxon>Malasseziomycetes</taxon>
        <taxon>Malasseziales</taxon>
        <taxon>Malasseziaceae</taxon>
        <taxon>Malassezia</taxon>
    </lineage>
</organism>
<evidence type="ECO:0000256" key="2">
    <source>
        <dbReference type="ARBA" id="ARBA00001935"/>
    </source>
</evidence>
<feature type="domain" description="Plastocyanin-like" evidence="11">
    <location>
        <begin position="90"/>
        <end position="138"/>
    </location>
</feature>
<dbReference type="GO" id="GO:0005507">
    <property type="term" value="F:copper ion binding"/>
    <property type="evidence" value="ECO:0007669"/>
    <property type="project" value="InterPro"/>
</dbReference>
<dbReference type="STRING" id="1230383.A0A1M8ACE6"/>
<dbReference type="InterPro" id="IPR008972">
    <property type="entry name" value="Cupredoxin"/>
</dbReference>
<dbReference type="EMBL" id="LT671828">
    <property type="protein sequence ID" value="SHO80146.1"/>
    <property type="molecule type" value="Genomic_DNA"/>
</dbReference>
<dbReference type="PANTHER" id="PTHR11709:SF394">
    <property type="entry name" value="FI03373P-RELATED"/>
    <property type="match status" value="1"/>
</dbReference>
<keyword evidence="6" id="KW-0560">Oxidoreductase</keyword>
<evidence type="ECO:0000256" key="4">
    <source>
        <dbReference type="ARBA" id="ARBA00012297"/>
    </source>
</evidence>
<comment type="similarity">
    <text evidence="3">Belongs to the multicopper oxidase family.</text>
</comment>
<evidence type="ECO:0000256" key="5">
    <source>
        <dbReference type="ARBA" id="ARBA00022723"/>
    </source>
</evidence>
<evidence type="ECO:0000259" key="9">
    <source>
        <dbReference type="Pfam" id="PF00394"/>
    </source>
</evidence>
<dbReference type="Proteomes" id="UP000186303">
    <property type="component" value="Chromosome 8"/>
</dbReference>
<keyword evidence="7" id="KW-0186">Copper</keyword>
<dbReference type="CDD" id="cd04206">
    <property type="entry name" value="CuRO_1_LCC_like"/>
    <property type="match status" value="1"/>
</dbReference>
<dbReference type="InterPro" id="IPR045087">
    <property type="entry name" value="Cu-oxidase_fam"/>
</dbReference>
<comment type="cofactor">
    <cofactor evidence="2">
        <name>Cu cation</name>
        <dbReference type="ChEBI" id="CHEBI:23378"/>
    </cofactor>
</comment>
<keyword evidence="8" id="KW-0325">Glycoprotein</keyword>
<dbReference type="AlphaFoldDB" id="A0A1M8ACE6"/>
<dbReference type="InterPro" id="IPR001117">
    <property type="entry name" value="Cu-oxidase_2nd"/>
</dbReference>
<evidence type="ECO:0000256" key="8">
    <source>
        <dbReference type="ARBA" id="ARBA00023180"/>
    </source>
</evidence>
<dbReference type="OMA" id="GFWLYHC"/>
<dbReference type="Pfam" id="PF07732">
    <property type="entry name" value="Cu-oxidase_3"/>
    <property type="match status" value="2"/>
</dbReference>
<gene>
    <name evidence="12" type="ORF">MSYG_4502</name>
</gene>
<protein>
    <recommendedName>
        <fullName evidence="4">laccase</fullName>
        <ecNumber evidence="4">1.10.3.2</ecNumber>
    </recommendedName>
</protein>
<dbReference type="Gene3D" id="2.60.40.420">
    <property type="entry name" value="Cupredoxins - blue copper proteins"/>
    <property type="match status" value="3"/>
</dbReference>
<feature type="domain" description="Plastocyanin-like" evidence="9">
    <location>
        <begin position="249"/>
        <end position="399"/>
    </location>
</feature>
<dbReference type="PROSITE" id="PS00079">
    <property type="entry name" value="MULTICOPPER_OXIDASE1"/>
    <property type="match status" value="1"/>
</dbReference>
<evidence type="ECO:0000256" key="7">
    <source>
        <dbReference type="ARBA" id="ARBA00023008"/>
    </source>
</evidence>
<evidence type="ECO:0000256" key="1">
    <source>
        <dbReference type="ARBA" id="ARBA00000349"/>
    </source>
</evidence>
<dbReference type="InterPro" id="IPR011706">
    <property type="entry name" value="Cu-oxidase_C"/>
</dbReference>
<dbReference type="CDD" id="cd13886">
    <property type="entry name" value="CuRO_2_MCO_like_1"/>
    <property type="match status" value="1"/>
</dbReference>
<dbReference type="CDD" id="cd13910">
    <property type="entry name" value="CuRO_3_MCO_like_4"/>
    <property type="match status" value="1"/>
</dbReference>
<evidence type="ECO:0000259" key="10">
    <source>
        <dbReference type="Pfam" id="PF07731"/>
    </source>
</evidence>
<dbReference type="SUPFAM" id="SSF49503">
    <property type="entry name" value="Cupredoxins"/>
    <property type="match status" value="3"/>
</dbReference>
<dbReference type="InterPro" id="IPR033138">
    <property type="entry name" value="Cu_oxidase_CS"/>
</dbReference>
<dbReference type="Pfam" id="PF07731">
    <property type="entry name" value="Cu-oxidase_2"/>
    <property type="match status" value="1"/>
</dbReference>
<keyword evidence="5" id="KW-0479">Metal-binding</keyword>
<sequence length="695" mass="78795">MMSLRPKAWRIAPSLLLLVTSVLLAMYVWLNHTDALVAQSLGRLWNIGFQNPLSTIDAFATDRVTTGPLAMDPSYNSTELPRERVFDWTVERAEQSPDGIPRLMYTINGQFPGPIIEATEGDTVVVRVRNHIYDNFTIPPPPLSSQRDDVHPDGTDRKFTFHWHGLSMRNTQVMDGASAFTSCALLPGEEREYRFLVHPEDVGTHWYHSHVGTSRADGLWGMFIVHSRTDERKKLSTRFPDANTHWNEEVAIALGDHYHQFGPISLGFYVSRWLQKAEPVPENALINGKHVFSCHHSRLTGVPCPAGDVDQVGEYSTFSLDPKQAYRLRLVNVGALADITFSVDGHTMTVIEADGTLVEPVRVHRIPIAPGQRYSVILHREPKSKDSRVWMRADMSAECFQYTNPVMELGAKAIIAYDTRQSGEESKDDWKSLLRLRSYKRGLTDRIWHGSWFQSQLPATLPWNPNVTDTILPEEPCHDLEPDTLVPLIPDPAPPLRLDQGDHREFVFVTAPILERYGVVPMGFMNGSTWRPYGRHGRERQPLLHRISYANTSTVQGWHDQDILDPSHELVASPHPSRPVVMEMVINNQDDSPHPFHLHGHKFWVMETGEADPNFGGFDYYEDVGQVYNLNRKMKRDTVIVPMMGHAVIRWVADNPGVWAFHCHMLVHLASGMAMAIVEQPEVLQAQPPVQRTCS</sequence>